<sequence>MLTSSSSSSSSLWRISSRVYHHPEDCYYEFNEGVNNNNNVDEYRMEVRSMCEEIMPSRREIERSASSVSFQSRDFEVEESMDYLWEDFNEEEKKEFKGRKSTSEDMSFMQVNKIGRKTSNGNSGTKLLVLGKLMKGLVSIRKSAQLKFSKARF</sequence>
<evidence type="ECO:0000313" key="1">
    <source>
        <dbReference type="EnsemblPlants" id="AUR62006973-RA:cds"/>
    </source>
</evidence>
<evidence type="ECO:0000313" key="2">
    <source>
        <dbReference type="Proteomes" id="UP000596660"/>
    </source>
</evidence>
<dbReference type="AlphaFoldDB" id="A0A803L534"/>
<organism evidence="1 2">
    <name type="scientific">Chenopodium quinoa</name>
    <name type="common">Quinoa</name>
    <dbReference type="NCBI Taxonomy" id="63459"/>
    <lineage>
        <taxon>Eukaryota</taxon>
        <taxon>Viridiplantae</taxon>
        <taxon>Streptophyta</taxon>
        <taxon>Embryophyta</taxon>
        <taxon>Tracheophyta</taxon>
        <taxon>Spermatophyta</taxon>
        <taxon>Magnoliopsida</taxon>
        <taxon>eudicotyledons</taxon>
        <taxon>Gunneridae</taxon>
        <taxon>Pentapetalae</taxon>
        <taxon>Caryophyllales</taxon>
        <taxon>Chenopodiaceae</taxon>
        <taxon>Chenopodioideae</taxon>
        <taxon>Atripliceae</taxon>
        <taxon>Chenopodium</taxon>
    </lineage>
</organism>
<reference evidence="1" key="1">
    <citation type="journal article" date="2017" name="Nature">
        <title>The genome of Chenopodium quinoa.</title>
        <authorList>
            <person name="Jarvis D.E."/>
            <person name="Ho Y.S."/>
            <person name="Lightfoot D.J."/>
            <person name="Schmoeckel S.M."/>
            <person name="Li B."/>
            <person name="Borm T.J.A."/>
            <person name="Ohyanagi H."/>
            <person name="Mineta K."/>
            <person name="Michell C.T."/>
            <person name="Saber N."/>
            <person name="Kharbatia N.M."/>
            <person name="Rupper R.R."/>
            <person name="Sharp A.R."/>
            <person name="Dally N."/>
            <person name="Boughton B.A."/>
            <person name="Woo Y.H."/>
            <person name="Gao G."/>
            <person name="Schijlen E.G.W.M."/>
            <person name="Guo X."/>
            <person name="Momin A.A."/>
            <person name="Negrao S."/>
            <person name="Al-Babili S."/>
            <person name="Gehring C."/>
            <person name="Roessner U."/>
            <person name="Jung C."/>
            <person name="Murphy K."/>
            <person name="Arold S.T."/>
            <person name="Gojobori T."/>
            <person name="van der Linden C.G."/>
            <person name="van Loo E.N."/>
            <person name="Jellen E.N."/>
            <person name="Maughan P.J."/>
            <person name="Tester M."/>
        </authorList>
    </citation>
    <scope>NUCLEOTIDE SEQUENCE [LARGE SCALE GENOMIC DNA]</scope>
    <source>
        <strain evidence="1">cv. PI 614886</strain>
    </source>
</reference>
<name>A0A803L534_CHEQI</name>
<keyword evidence="2" id="KW-1185">Reference proteome</keyword>
<dbReference type="Gramene" id="AUR62006973-RA">
    <property type="protein sequence ID" value="AUR62006973-RA:cds"/>
    <property type="gene ID" value="AUR62006973"/>
</dbReference>
<proteinExistence type="predicted"/>
<accession>A0A803L534</accession>
<dbReference type="Proteomes" id="UP000596660">
    <property type="component" value="Unplaced"/>
</dbReference>
<protein>
    <submittedName>
        <fullName evidence="1">Uncharacterized protein</fullName>
    </submittedName>
</protein>
<dbReference type="EnsemblPlants" id="AUR62006973-RA">
    <property type="protein sequence ID" value="AUR62006973-RA:cds"/>
    <property type="gene ID" value="AUR62006973"/>
</dbReference>
<reference evidence="1" key="2">
    <citation type="submission" date="2021-03" db="UniProtKB">
        <authorList>
            <consortium name="EnsemblPlants"/>
        </authorList>
    </citation>
    <scope>IDENTIFICATION</scope>
</reference>
<dbReference type="OMA" id="ESMDYLW"/>